<sequence>MSTSPDRGTEGLVTYTIYSEGAKIRDSFGIISISVHKEVNRIGKATLVISAGDMPAADVPESNDDSFIPGKAIRIEAGYNSSGSMIFEGTVISHSLEIAEDNETVLRIECRDYAFPATQVRKNHVFENMGDNAVIQKILGNYSSLKATVDSTAGTHGSLVQYQCTDWDFILSRADANGLVVIPDGRSIKVIKPVIGASPVLSVTYGMDVIAFSGTLNSASQPVAVEAICWDAASQQVVTASGSSPSVNAQGNIDPVTLAGVNKQKKVLQTTTAGKDILKSWADAQWFKAAMGRYSGTIKFQGSAKAVPGCIIELKGLGARFNGNAYSGSVTHEISDGNWYTTVGMGISPENITDSNDVSAPPASGLLAGINGLQVGKVVKLDGDPEGEDRIQVEIPLLNDDKNNVWARLASFWAGSDHGAFFIPDVGDEVVLGFFNDNPCHAVVLGSLYSSSRKPSSGLTAKNDTRSIVTKSKMKIVFDEEKKIITLATPGNNTIEINDDGKSIRLSDQNSNSITMSESGITIDSAKSLILKAATGILINAGEAVDIKGTSGIIMKAPNIEATADIAFTAKGNAQAELSATGNVTVRGAMVMIN</sequence>
<feature type="domain" description="Gp5/Type VI secretion system Vgr protein OB-fold" evidence="1">
    <location>
        <begin position="375"/>
        <end position="449"/>
    </location>
</feature>
<evidence type="ECO:0000259" key="1">
    <source>
        <dbReference type="Pfam" id="PF04717"/>
    </source>
</evidence>
<evidence type="ECO:0000313" key="3">
    <source>
        <dbReference type="Proteomes" id="UP001464555"/>
    </source>
</evidence>
<dbReference type="Gene3D" id="2.40.50.230">
    <property type="entry name" value="Gp5 N-terminal domain"/>
    <property type="match status" value="1"/>
</dbReference>
<dbReference type="EMBL" id="JBBYHR010000001">
    <property type="protein sequence ID" value="MEL1242805.1"/>
    <property type="molecule type" value="Genomic_DNA"/>
</dbReference>
<reference evidence="2 3" key="1">
    <citation type="submission" date="2024-04" db="EMBL/GenBank/DDBJ databases">
        <title>Flavobacterium sp. DGU11 16S ribosomal RNA gene Genome sequencing and assembly.</title>
        <authorList>
            <person name="Park S."/>
        </authorList>
    </citation>
    <scope>NUCLEOTIDE SEQUENCE [LARGE SCALE GENOMIC DNA]</scope>
    <source>
        <strain evidence="2 3">DGU11</strain>
    </source>
</reference>
<dbReference type="SUPFAM" id="SSF69255">
    <property type="entry name" value="gp5 N-terminal domain-like"/>
    <property type="match status" value="1"/>
</dbReference>
<dbReference type="NCBIfam" id="TIGR01646">
    <property type="entry name" value="vgr_GE"/>
    <property type="match status" value="1"/>
</dbReference>
<dbReference type="Pfam" id="PF04717">
    <property type="entry name" value="Phage_base_V"/>
    <property type="match status" value="1"/>
</dbReference>
<comment type="caution">
    <text evidence="2">The sequence shown here is derived from an EMBL/GenBank/DDBJ whole genome shotgun (WGS) entry which is preliminary data.</text>
</comment>
<protein>
    <submittedName>
        <fullName evidence="2">Type VI secretion system tip protein VgrG</fullName>
    </submittedName>
</protein>
<dbReference type="SUPFAM" id="SSF69279">
    <property type="entry name" value="Phage tail proteins"/>
    <property type="match status" value="1"/>
</dbReference>
<keyword evidence="3" id="KW-1185">Reference proteome</keyword>
<evidence type="ECO:0000313" key="2">
    <source>
        <dbReference type="EMBL" id="MEL1242805.1"/>
    </source>
</evidence>
<name>A0ABU9HRL3_9FLAO</name>
<accession>A0ABU9HRL3</accession>
<dbReference type="Proteomes" id="UP001464555">
    <property type="component" value="Unassembled WGS sequence"/>
</dbReference>
<proteinExistence type="predicted"/>
<dbReference type="InterPro" id="IPR037026">
    <property type="entry name" value="Vgr_OB-fold_dom_sf"/>
</dbReference>
<dbReference type="InterPro" id="IPR006531">
    <property type="entry name" value="Gp5/Vgr_OB"/>
</dbReference>
<organism evidence="2 3">
    <name type="scientific">Flavobacterium arundinis</name>
    <dbReference type="NCBI Taxonomy" id="3139143"/>
    <lineage>
        <taxon>Bacteria</taxon>
        <taxon>Pseudomonadati</taxon>
        <taxon>Bacteroidota</taxon>
        <taxon>Flavobacteriia</taxon>
        <taxon>Flavobacteriales</taxon>
        <taxon>Flavobacteriaceae</taxon>
        <taxon>Flavobacterium</taxon>
    </lineage>
</organism>
<gene>
    <name evidence="2" type="primary">vgrG</name>
    <name evidence="2" type="ORF">AAEO56_00915</name>
</gene>
<dbReference type="RefSeq" id="WP_341695130.1">
    <property type="nucleotide sequence ID" value="NZ_JBBYHR010000001.1"/>
</dbReference>
<dbReference type="InterPro" id="IPR006533">
    <property type="entry name" value="T6SS_Vgr_RhsGE"/>
</dbReference>